<feature type="transmembrane region" description="Helical" evidence="1">
    <location>
        <begin position="233"/>
        <end position="255"/>
    </location>
</feature>
<dbReference type="PIRSF" id="PIRSF015921">
    <property type="entry name" value="FA_sphinglp_des"/>
    <property type="match status" value="1"/>
</dbReference>
<gene>
    <name evidence="3" type="ORF">SAMN04488109_2000</name>
</gene>
<keyword evidence="4" id="KW-1185">Reference proteome</keyword>
<dbReference type="InterPro" id="IPR012171">
    <property type="entry name" value="Fatty_acid_desaturase"/>
</dbReference>
<dbReference type="GO" id="GO:0008610">
    <property type="term" value="P:lipid biosynthetic process"/>
    <property type="evidence" value="ECO:0007669"/>
    <property type="project" value="UniProtKB-ARBA"/>
</dbReference>
<dbReference type="AlphaFoldDB" id="A0A1M5MXQ0"/>
<dbReference type="STRING" id="947013.SAMN04488109_2000"/>
<keyword evidence="1" id="KW-0812">Transmembrane</keyword>
<evidence type="ECO:0000313" key="4">
    <source>
        <dbReference type="Proteomes" id="UP000184212"/>
    </source>
</evidence>
<dbReference type="Proteomes" id="UP000184212">
    <property type="component" value="Unassembled WGS sequence"/>
</dbReference>
<feature type="transmembrane region" description="Helical" evidence="1">
    <location>
        <begin position="70"/>
        <end position="90"/>
    </location>
</feature>
<protein>
    <submittedName>
        <fullName evidence="3">Linoleoyl-CoA desaturase</fullName>
    </submittedName>
</protein>
<reference evidence="3 4" key="1">
    <citation type="submission" date="2016-11" db="EMBL/GenBank/DDBJ databases">
        <authorList>
            <person name="Jaros S."/>
            <person name="Januszkiewicz K."/>
            <person name="Wedrychowicz H."/>
        </authorList>
    </citation>
    <scope>NUCLEOTIDE SEQUENCE [LARGE SCALE GENOMIC DNA]</scope>
    <source>
        <strain evidence="3 4">DSM 24574</strain>
    </source>
</reference>
<name>A0A1M5MXQ0_9BACT</name>
<keyword evidence="1" id="KW-1133">Transmembrane helix</keyword>
<dbReference type="PANTHER" id="PTHR19353">
    <property type="entry name" value="FATTY ACID DESATURASE 2"/>
    <property type="match status" value="1"/>
</dbReference>
<feature type="transmembrane region" description="Helical" evidence="1">
    <location>
        <begin position="207"/>
        <end position="227"/>
    </location>
</feature>
<evidence type="ECO:0000259" key="2">
    <source>
        <dbReference type="Pfam" id="PF00487"/>
    </source>
</evidence>
<feature type="transmembrane region" description="Helical" evidence="1">
    <location>
        <begin position="41"/>
        <end position="64"/>
    </location>
</feature>
<feature type="transmembrane region" description="Helical" evidence="1">
    <location>
        <begin position="164"/>
        <end position="181"/>
    </location>
</feature>
<dbReference type="PANTHER" id="PTHR19353:SF19">
    <property type="entry name" value="DELTA(5) FATTY ACID DESATURASE C-RELATED"/>
    <property type="match status" value="1"/>
</dbReference>
<proteinExistence type="predicted"/>
<dbReference type="Pfam" id="PF00487">
    <property type="entry name" value="FA_desaturase"/>
    <property type="match status" value="1"/>
</dbReference>
<dbReference type="OrthoDB" id="104711at2"/>
<evidence type="ECO:0000313" key="3">
    <source>
        <dbReference type="EMBL" id="SHG82104.1"/>
    </source>
</evidence>
<organism evidence="3 4">
    <name type="scientific">Chryseolinea serpens</name>
    <dbReference type="NCBI Taxonomy" id="947013"/>
    <lineage>
        <taxon>Bacteria</taxon>
        <taxon>Pseudomonadati</taxon>
        <taxon>Bacteroidota</taxon>
        <taxon>Cytophagia</taxon>
        <taxon>Cytophagales</taxon>
        <taxon>Fulvivirgaceae</taxon>
        <taxon>Chryseolinea</taxon>
    </lineage>
</organism>
<dbReference type="GO" id="GO:0016020">
    <property type="term" value="C:membrane"/>
    <property type="evidence" value="ECO:0007669"/>
    <property type="project" value="TreeGrafter"/>
</dbReference>
<dbReference type="CDD" id="cd03506">
    <property type="entry name" value="Delta6-FADS-like"/>
    <property type="match status" value="1"/>
</dbReference>
<dbReference type="EMBL" id="FQWQ01000001">
    <property type="protein sequence ID" value="SHG82104.1"/>
    <property type="molecule type" value="Genomic_DNA"/>
</dbReference>
<evidence type="ECO:0000256" key="1">
    <source>
        <dbReference type="SAM" id="Phobius"/>
    </source>
</evidence>
<feature type="domain" description="Fatty acid desaturase" evidence="2">
    <location>
        <begin position="70"/>
        <end position="342"/>
    </location>
</feature>
<accession>A0A1M5MXQ0</accession>
<dbReference type="InterPro" id="IPR005804">
    <property type="entry name" value="FA_desaturase_dom"/>
</dbReference>
<keyword evidence="1" id="KW-0472">Membrane</keyword>
<feature type="transmembrane region" description="Helical" evidence="1">
    <location>
        <begin position="102"/>
        <end position="121"/>
    </location>
</feature>
<dbReference type="RefSeq" id="WP_073133265.1">
    <property type="nucleotide sequence ID" value="NZ_FQWQ01000001.1"/>
</dbReference>
<sequence length="364" mass="41973">MQQPKSLTFATSNRDFSVTLNKRVNEYFKNHNINRHANGEMVVKTVVMFAAYFVPYSLILANVVTGNLAMLASVIVMSLGLAGIGLSVMHDANHGAYAKEKWINVLIGYSLNLIGANAFNWKMQHNVLHHTYTNVHEEDEDISPRGALRMTPHTAWKKVHKYQFIYAWFLYGLMTIVWLFFKDYVRIVRYHQTGLAKKQNANITTEWIILIFSKLLYITYIFVLPVLFTPLLWWQIIIGIVLMHYIAGFILAIIFQPAHVIEGTEFPLPDDANMLENNWAVHQLLTTTNFGNKSRWFSWYVGGLNFQIEHHLFPSICHVHYRKISGIVKETATEFGLPYKSTRTFFQALVLHGRLLKQLGARPV</sequence>
<dbReference type="GO" id="GO:0016717">
    <property type="term" value="F:oxidoreductase activity, acting on paired donors, with oxidation of a pair of donors resulting in the reduction of molecular oxygen to two molecules of water"/>
    <property type="evidence" value="ECO:0007669"/>
    <property type="project" value="TreeGrafter"/>
</dbReference>